<reference evidence="1 2" key="1">
    <citation type="submission" date="2022-05" db="EMBL/GenBank/DDBJ databases">
        <title>Genome Sequencing of Bee-Associated Microbes.</title>
        <authorList>
            <person name="Dunlap C."/>
        </authorList>
    </citation>
    <scope>NUCLEOTIDE SEQUENCE [LARGE SCALE GENOMIC DNA]</scope>
    <source>
        <strain evidence="1 2">NRRL B-14421</strain>
    </source>
</reference>
<evidence type="ECO:0000313" key="2">
    <source>
        <dbReference type="Proteomes" id="UP001527099"/>
    </source>
</evidence>
<dbReference type="EMBL" id="JAMDMX010000091">
    <property type="protein sequence ID" value="MCY9696339.1"/>
    <property type="molecule type" value="Genomic_DNA"/>
</dbReference>
<protein>
    <submittedName>
        <fullName evidence="1">DDE transposase</fullName>
    </submittedName>
</protein>
<organism evidence="1 2">
    <name type="scientific">Paenibacillus alginolyticus</name>
    <dbReference type="NCBI Taxonomy" id="59839"/>
    <lineage>
        <taxon>Bacteria</taxon>
        <taxon>Bacillati</taxon>
        <taxon>Bacillota</taxon>
        <taxon>Bacilli</taxon>
        <taxon>Bacillales</taxon>
        <taxon>Paenibacillaceae</taxon>
        <taxon>Paenibacillus</taxon>
    </lineage>
</organism>
<gene>
    <name evidence="1" type="ORF">M5X19_26060</name>
</gene>
<proteinExistence type="predicted"/>
<sequence length="224" mass="25287">MAGSRTSLHKWLTAIFLISRTDTGTNAVALSKIISVTYKTAWLILHKIRHAISTADRGTLLSGIVQVNSAVYGKPYNPYFRNHPQEHYLLAGSSLDIHGDPSYFKLKLVPKIHIKEKLFQRSAALDFTQQHIESHTSSIEFVTGRFSSKRFRALIAFALQAGKSINKNFHGIGQKYLQHYLDEFCFKVNLTLREAPIFQHLAHLCTASNAKLSFFNPQNMPICA</sequence>
<name>A0ABT4GJW9_9BACL</name>
<comment type="caution">
    <text evidence="1">The sequence shown here is derived from an EMBL/GenBank/DDBJ whole genome shotgun (WGS) entry which is preliminary data.</text>
</comment>
<dbReference type="Proteomes" id="UP001527099">
    <property type="component" value="Unassembled WGS sequence"/>
</dbReference>
<evidence type="ECO:0000313" key="1">
    <source>
        <dbReference type="EMBL" id="MCY9696339.1"/>
    </source>
</evidence>
<dbReference type="RefSeq" id="WP_051253818.1">
    <property type="nucleotide sequence ID" value="NZ_JAMDMW010000103.1"/>
</dbReference>
<accession>A0ABT4GJW9</accession>
<keyword evidence="2" id="KW-1185">Reference proteome</keyword>